<feature type="signal peptide" evidence="4">
    <location>
        <begin position="1"/>
        <end position="20"/>
    </location>
</feature>
<name>A0A285ZYC5_9SPHI</name>
<evidence type="ECO:0000256" key="1">
    <source>
        <dbReference type="PROSITE-ProRule" id="PRU00339"/>
    </source>
</evidence>
<dbReference type="SMART" id="SM00028">
    <property type="entry name" value="TPR"/>
    <property type="match status" value="3"/>
</dbReference>
<reference evidence="6" key="1">
    <citation type="submission" date="2017-09" db="EMBL/GenBank/DDBJ databases">
        <authorList>
            <person name="Varghese N."/>
            <person name="Submissions S."/>
        </authorList>
    </citation>
    <scope>NUCLEOTIDE SEQUENCE [LARGE SCALE GENOMIC DNA]</scope>
    <source>
        <strain evidence="6">CGMCC 1.12803</strain>
    </source>
</reference>
<feature type="chain" id="PRO_5012493294" description="Tetratricopeptide repeat-containing protein" evidence="4">
    <location>
        <begin position="21"/>
        <end position="583"/>
    </location>
</feature>
<dbReference type="Pfam" id="PF13176">
    <property type="entry name" value="TPR_7"/>
    <property type="match status" value="1"/>
</dbReference>
<evidence type="ECO:0000313" key="5">
    <source>
        <dbReference type="EMBL" id="SOD14653.1"/>
    </source>
</evidence>
<keyword evidence="3" id="KW-0472">Membrane</keyword>
<evidence type="ECO:0000256" key="3">
    <source>
        <dbReference type="SAM" id="Phobius"/>
    </source>
</evidence>
<evidence type="ECO:0008006" key="7">
    <source>
        <dbReference type="Google" id="ProtNLM"/>
    </source>
</evidence>
<organism evidence="5 6">
    <name type="scientific">Pedobacter xixiisoli</name>
    <dbReference type="NCBI Taxonomy" id="1476464"/>
    <lineage>
        <taxon>Bacteria</taxon>
        <taxon>Pseudomonadati</taxon>
        <taxon>Bacteroidota</taxon>
        <taxon>Sphingobacteriia</taxon>
        <taxon>Sphingobacteriales</taxon>
        <taxon>Sphingobacteriaceae</taxon>
        <taxon>Pedobacter</taxon>
    </lineage>
</organism>
<dbReference type="EMBL" id="OCMT01000002">
    <property type="protein sequence ID" value="SOD14653.1"/>
    <property type="molecule type" value="Genomic_DNA"/>
</dbReference>
<dbReference type="InterPro" id="IPR016032">
    <property type="entry name" value="Sig_transdc_resp-reg_C-effctor"/>
</dbReference>
<dbReference type="PANTHER" id="PTHR10098">
    <property type="entry name" value="RAPSYN-RELATED"/>
    <property type="match status" value="1"/>
</dbReference>
<dbReference type="Proteomes" id="UP000219281">
    <property type="component" value="Unassembled WGS sequence"/>
</dbReference>
<evidence type="ECO:0000256" key="4">
    <source>
        <dbReference type="SAM" id="SignalP"/>
    </source>
</evidence>
<dbReference type="Gene3D" id="1.10.10.10">
    <property type="entry name" value="Winged helix-like DNA-binding domain superfamily/Winged helix DNA-binding domain"/>
    <property type="match status" value="1"/>
</dbReference>
<dbReference type="InterPro" id="IPR019734">
    <property type="entry name" value="TPR_rpt"/>
</dbReference>
<feature type="coiled-coil region" evidence="2">
    <location>
        <begin position="420"/>
        <end position="470"/>
    </location>
</feature>
<keyword evidence="2" id="KW-0175">Coiled coil</keyword>
<keyword evidence="1" id="KW-0802">TPR repeat</keyword>
<dbReference type="SUPFAM" id="SSF48452">
    <property type="entry name" value="TPR-like"/>
    <property type="match status" value="2"/>
</dbReference>
<keyword evidence="3" id="KW-0812">Transmembrane</keyword>
<evidence type="ECO:0000313" key="6">
    <source>
        <dbReference type="Proteomes" id="UP000219281"/>
    </source>
</evidence>
<sequence length="583" mass="66899">MFRSPFFIILILLFCNLSFAQKADVVRFLKAWSCKDKTQTQKAEETYLVLKKEYNPNKLEAISKDLDSYLDRDKDHRLKARIYMFQVLGKREFSLILTKQDTLKVAQVIKIARNLKDDQLLAEVYALAADIDFQGGYLLYNLKALELQRKIGFGYFSFVQNRFFGASIALYRTHDFKESIEYGKQCLAFRNMKSQNWDPMVYIFQLDVIGASYIALGKYEDAIDYYKQIIDTVSSKAYNGETKELWKGIANGNIGRCLFYQGEIQQALPLIDAHLAIALKYEQWNNVAIAENSKGEIFLKQRDFLQAYSSFKKALSAAIRSDRLEDKVKAAEGLMKSFANTGNTDSILYYQKAHSGYLLKQAEVVNNGKLSSMNSKMLFDNGQRDLENANASVSKLKQTRNIIIIGIVIFAVFLLLLYNRQALKNKLEKQQIIFEALQAKAEVDKAKNSLQQFRNQMVEKDQLIVNLRQSLQKSVLENNLDEAQIGKKLLAYVLVTDEEWVKFKDDFNKVYPLFYPRINAVLPSLSSAEERLASLIFLQMNNKEIASTLGIGVDSVARSKRRLKQKLPLLEEQSLESYILSLV</sequence>
<dbReference type="SUPFAM" id="SSF46894">
    <property type="entry name" value="C-terminal effector domain of the bipartite response regulators"/>
    <property type="match status" value="1"/>
</dbReference>
<proteinExistence type="predicted"/>
<keyword evidence="3" id="KW-1133">Transmembrane helix</keyword>
<dbReference type="Gene3D" id="1.25.40.10">
    <property type="entry name" value="Tetratricopeptide repeat domain"/>
    <property type="match status" value="2"/>
</dbReference>
<dbReference type="GO" id="GO:0006355">
    <property type="term" value="P:regulation of DNA-templated transcription"/>
    <property type="evidence" value="ECO:0007669"/>
    <property type="project" value="InterPro"/>
</dbReference>
<accession>A0A285ZYC5</accession>
<keyword evidence="6" id="KW-1185">Reference proteome</keyword>
<feature type="transmembrane region" description="Helical" evidence="3">
    <location>
        <begin position="402"/>
        <end position="419"/>
    </location>
</feature>
<dbReference type="AlphaFoldDB" id="A0A285ZYC5"/>
<dbReference type="InterPro" id="IPR036388">
    <property type="entry name" value="WH-like_DNA-bd_sf"/>
</dbReference>
<keyword evidence="4" id="KW-0732">Signal</keyword>
<feature type="repeat" description="TPR" evidence="1">
    <location>
        <begin position="203"/>
        <end position="236"/>
    </location>
</feature>
<protein>
    <recommendedName>
        <fullName evidence="7">Tetratricopeptide repeat-containing protein</fullName>
    </recommendedName>
</protein>
<gene>
    <name evidence="5" type="ORF">SAMN06297358_1683</name>
</gene>
<dbReference type="InterPro" id="IPR011990">
    <property type="entry name" value="TPR-like_helical_dom_sf"/>
</dbReference>
<evidence type="ECO:0000256" key="2">
    <source>
        <dbReference type="SAM" id="Coils"/>
    </source>
</evidence>
<dbReference type="GO" id="GO:0003677">
    <property type="term" value="F:DNA binding"/>
    <property type="evidence" value="ECO:0007669"/>
    <property type="project" value="InterPro"/>
</dbReference>
<dbReference type="PROSITE" id="PS50005">
    <property type="entry name" value="TPR"/>
    <property type="match status" value="1"/>
</dbReference>